<reference evidence="3 4" key="1">
    <citation type="journal article" date="2010" name="Science">
        <title>Genomic analysis of organismal complexity in the multicellular green alga Volvox carteri.</title>
        <authorList>
            <person name="Prochnik S.E."/>
            <person name="Umen J."/>
            <person name="Nedelcu A.M."/>
            <person name="Hallmann A."/>
            <person name="Miller S.M."/>
            <person name="Nishii I."/>
            <person name="Ferris P."/>
            <person name="Kuo A."/>
            <person name="Mitros T."/>
            <person name="Fritz-Laylin L.K."/>
            <person name="Hellsten U."/>
            <person name="Chapman J."/>
            <person name="Simakov O."/>
            <person name="Rensing S.A."/>
            <person name="Terry A."/>
            <person name="Pangilinan J."/>
            <person name="Kapitonov V."/>
            <person name="Jurka J."/>
            <person name="Salamov A."/>
            <person name="Shapiro H."/>
            <person name="Schmutz J."/>
            <person name="Grimwood J."/>
            <person name="Lindquist E."/>
            <person name="Lucas S."/>
            <person name="Grigoriev I.V."/>
            <person name="Schmitt R."/>
            <person name="Kirk D."/>
            <person name="Rokhsar D.S."/>
        </authorList>
    </citation>
    <scope>NUCLEOTIDE SEQUENCE [LARGE SCALE GENOMIC DNA]</scope>
    <source>
        <strain evidence="4">f. Nagariensis / Eve</strain>
    </source>
</reference>
<dbReference type="InterPro" id="IPR029058">
    <property type="entry name" value="AB_hydrolase_fold"/>
</dbReference>
<proteinExistence type="predicted"/>
<dbReference type="GeneID" id="9616484"/>
<evidence type="ECO:0000256" key="1">
    <source>
        <dbReference type="SAM" id="MobiDB-lite"/>
    </source>
</evidence>
<evidence type="ECO:0000259" key="2">
    <source>
        <dbReference type="Pfam" id="PF01764"/>
    </source>
</evidence>
<dbReference type="InterPro" id="IPR002921">
    <property type="entry name" value="Fungal_lipase-type"/>
</dbReference>
<dbReference type="EMBL" id="GL378337">
    <property type="protein sequence ID" value="EFJ49025.1"/>
    <property type="molecule type" value="Genomic_DNA"/>
</dbReference>
<keyword evidence="4" id="KW-1185">Reference proteome</keyword>
<dbReference type="PANTHER" id="PTHR47759:SF2">
    <property type="entry name" value="TRIGLYCERIDE LIPASE"/>
    <property type="match status" value="1"/>
</dbReference>
<gene>
    <name evidence="3" type="ORF">VOLCADRAFT_90228</name>
</gene>
<dbReference type="AlphaFoldDB" id="D8TTT6"/>
<organism evidence="4">
    <name type="scientific">Volvox carteri f. nagariensis</name>
    <dbReference type="NCBI Taxonomy" id="3068"/>
    <lineage>
        <taxon>Eukaryota</taxon>
        <taxon>Viridiplantae</taxon>
        <taxon>Chlorophyta</taxon>
        <taxon>core chlorophytes</taxon>
        <taxon>Chlorophyceae</taxon>
        <taxon>CS clade</taxon>
        <taxon>Chlamydomonadales</taxon>
        <taxon>Volvocaceae</taxon>
        <taxon>Volvox</taxon>
    </lineage>
</organism>
<dbReference type="KEGG" id="vcn:VOLCADRAFT_90228"/>
<name>D8TTT6_VOLCA</name>
<protein>
    <recommendedName>
        <fullName evidence="2">Fungal lipase-type domain-containing protein</fullName>
    </recommendedName>
</protein>
<dbReference type="Pfam" id="PF01764">
    <property type="entry name" value="Lipase_3"/>
    <property type="match status" value="1"/>
</dbReference>
<sequence length="622" mass="67440">MEQAQPPVAPSLKDTCQAARYAFEAYNAPGTSPTYASGSTGVAEVVFMDQSFIERGNTGNGGILVVELTDALALKPFCGVSLSVELCIQPRILRAAAAATAAKGEQQQGSIRGAAIHVSLPLKGQDKQIVLGVRDKTKDLLHLTLYYGNEICNGGVPPEPVHIRIPLTDVGANRSTKVVPMQALLREAATAANVAGSSTSTNAGGNDPAAPNQMSFTWLLAPFSDNPFAGKNILPREQPLVKIAHDIMSFAFKFRVDFADINWGSIQELPSRKSQEKVNWDELSRKAGAEDLTLLAYVNCPDTDTVWIAQVQHLPPASKGICRIDDGSTPFLVWFYRNDSCGKVMVSFRGTETDSLANMLTNANLFLTPPDDLNPLEANGLDGNRLEAHDKRVPAVTPAADTMKLVSDTSPKTFTPPQVLVHTGFLRAYMSIRATIMSILDLLIFDQQDPAGGALATLATYDLSARKQEGVFTGDILCYTFGSPRVGNLVFMNEFNKLASNAWRLTNTKDLIPRVPDRPLLQGARDPNFKYYHVAAHWDLQTAENDPKARVGPIADSGPHRLPVPSTLDGIREGIEAHLEVAYYNGLCKYPKLKRPREMVDQAQPQAAEALAEPPTQQAPAA</sequence>
<dbReference type="InParanoid" id="D8TTT6"/>
<dbReference type="GO" id="GO:0006629">
    <property type="term" value="P:lipid metabolic process"/>
    <property type="evidence" value="ECO:0007669"/>
    <property type="project" value="InterPro"/>
</dbReference>
<accession>D8TTT6</accession>
<dbReference type="CDD" id="cd00519">
    <property type="entry name" value="Lipase_3"/>
    <property type="match status" value="1"/>
</dbReference>
<dbReference type="Proteomes" id="UP000001058">
    <property type="component" value="Unassembled WGS sequence"/>
</dbReference>
<dbReference type="SUPFAM" id="SSF53474">
    <property type="entry name" value="alpha/beta-Hydrolases"/>
    <property type="match status" value="1"/>
</dbReference>
<dbReference type="RefSeq" id="XP_002949922.1">
    <property type="nucleotide sequence ID" value="XM_002949876.1"/>
</dbReference>
<dbReference type="PANTHER" id="PTHR47759">
    <property type="entry name" value="OS04G0509100 PROTEIN"/>
    <property type="match status" value="1"/>
</dbReference>
<feature type="region of interest" description="Disordered" evidence="1">
    <location>
        <begin position="598"/>
        <end position="622"/>
    </location>
</feature>
<feature type="domain" description="Fungal lipase-type" evidence="2">
    <location>
        <begin position="346"/>
        <end position="517"/>
    </location>
</feature>
<feature type="compositionally biased region" description="Low complexity" evidence="1">
    <location>
        <begin position="602"/>
        <end position="622"/>
    </location>
</feature>
<evidence type="ECO:0000313" key="4">
    <source>
        <dbReference type="Proteomes" id="UP000001058"/>
    </source>
</evidence>
<dbReference type="OrthoDB" id="430884at2759"/>
<evidence type="ECO:0000313" key="3">
    <source>
        <dbReference type="EMBL" id="EFJ49025.1"/>
    </source>
</evidence>
<dbReference type="Gene3D" id="3.40.50.1820">
    <property type="entry name" value="alpha/beta hydrolase"/>
    <property type="match status" value="1"/>
</dbReference>